<dbReference type="PANTHER" id="PTHR40465:SF1">
    <property type="entry name" value="DUF6534 DOMAIN-CONTAINING PROTEIN"/>
    <property type="match status" value="1"/>
</dbReference>
<dbReference type="OrthoDB" id="3231781at2759"/>
<feature type="transmembrane region" description="Helical" evidence="1">
    <location>
        <begin position="12"/>
        <end position="34"/>
    </location>
</feature>
<feature type="transmembrane region" description="Helical" evidence="1">
    <location>
        <begin position="117"/>
        <end position="142"/>
    </location>
</feature>
<keyword evidence="1" id="KW-0472">Membrane</keyword>
<feature type="transmembrane region" description="Helical" evidence="1">
    <location>
        <begin position="46"/>
        <end position="71"/>
    </location>
</feature>
<reference evidence="3 4" key="1">
    <citation type="submission" date="2014-04" db="EMBL/GenBank/DDBJ databases">
        <title>Evolutionary Origins and Diversification of the Mycorrhizal Mutualists.</title>
        <authorList>
            <consortium name="DOE Joint Genome Institute"/>
            <consortium name="Mycorrhizal Genomics Consortium"/>
            <person name="Kohler A."/>
            <person name="Kuo A."/>
            <person name="Nagy L.G."/>
            <person name="Floudas D."/>
            <person name="Copeland A."/>
            <person name="Barry K.W."/>
            <person name="Cichocki N."/>
            <person name="Veneault-Fourrey C."/>
            <person name="LaButti K."/>
            <person name="Lindquist E.A."/>
            <person name="Lipzen A."/>
            <person name="Lundell T."/>
            <person name="Morin E."/>
            <person name="Murat C."/>
            <person name="Riley R."/>
            <person name="Ohm R."/>
            <person name="Sun H."/>
            <person name="Tunlid A."/>
            <person name="Henrissat B."/>
            <person name="Grigoriev I.V."/>
            <person name="Hibbett D.S."/>
            <person name="Martin F."/>
        </authorList>
    </citation>
    <scope>NUCLEOTIDE SEQUENCE [LARGE SCALE GENOMIC DNA]</scope>
    <source>
        <strain evidence="3 4">Koide BX008</strain>
    </source>
</reference>
<evidence type="ECO:0000256" key="1">
    <source>
        <dbReference type="SAM" id="Phobius"/>
    </source>
</evidence>
<organism evidence="3 4">
    <name type="scientific">Amanita muscaria (strain Koide BX008)</name>
    <dbReference type="NCBI Taxonomy" id="946122"/>
    <lineage>
        <taxon>Eukaryota</taxon>
        <taxon>Fungi</taxon>
        <taxon>Dikarya</taxon>
        <taxon>Basidiomycota</taxon>
        <taxon>Agaricomycotina</taxon>
        <taxon>Agaricomycetes</taxon>
        <taxon>Agaricomycetidae</taxon>
        <taxon>Agaricales</taxon>
        <taxon>Pluteineae</taxon>
        <taxon>Amanitaceae</taxon>
        <taxon>Amanita</taxon>
    </lineage>
</organism>
<keyword evidence="1" id="KW-0812">Transmembrane</keyword>
<accession>A0A0C2S5X3</accession>
<dbReference type="STRING" id="946122.A0A0C2S5X3"/>
<dbReference type="InParanoid" id="A0A0C2S5X3"/>
<sequence length="264" mass="29559">MSVNIAEAYGGLVLGSLLASFLSGMNTLQVVVYLRVYPEDSRLLKGWVIAVWTLDILHTGCLCAVIWIYLIQDFGNRLKADSVVPVWMGVSICAVVLTVLVYGFHALRIFHLSNGNLWITVPIIVIAIVRMAGLIAVTALLLQLGTFSKFSARYNWLITATICLEAFGDVLVMLFKYVLLRKNCRDSLRKLHNFIDKAVLYTLEINSLTTLSVIICLIVWFIFKDPLLFLSIYFVIPKLHANSFMGSQVLFRLVVSNMLTTCTG</sequence>
<evidence type="ECO:0000259" key="2">
    <source>
        <dbReference type="Pfam" id="PF20152"/>
    </source>
</evidence>
<protein>
    <recommendedName>
        <fullName evidence="2">DUF6534 domain-containing protein</fullName>
    </recommendedName>
</protein>
<feature type="transmembrane region" description="Helical" evidence="1">
    <location>
        <begin position="199"/>
        <end position="223"/>
    </location>
</feature>
<keyword evidence="4" id="KW-1185">Reference proteome</keyword>
<feature type="domain" description="DUF6534" evidence="2">
    <location>
        <begin position="166"/>
        <end position="246"/>
    </location>
</feature>
<name>A0A0C2S5X3_AMAMK</name>
<gene>
    <name evidence="3" type="ORF">M378DRAFT_170940</name>
</gene>
<dbReference type="PANTHER" id="PTHR40465">
    <property type="entry name" value="CHROMOSOME 1, WHOLE GENOME SHOTGUN SEQUENCE"/>
    <property type="match status" value="1"/>
</dbReference>
<feature type="transmembrane region" description="Helical" evidence="1">
    <location>
        <begin position="83"/>
        <end position="105"/>
    </location>
</feature>
<keyword evidence="1" id="KW-1133">Transmembrane helix</keyword>
<evidence type="ECO:0000313" key="4">
    <source>
        <dbReference type="Proteomes" id="UP000054549"/>
    </source>
</evidence>
<dbReference type="HOGENOM" id="CLU_046025_0_0_1"/>
<feature type="transmembrane region" description="Helical" evidence="1">
    <location>
        <begin position="154"/>
        <end position="179"/>
    </location>
</feature>
<dbReference type="AlphaFoldDB" id="A0A0C2S5X3"/>
<dbReference type="EMBL" id="KN818346">
    <property type="protein sequence ID" value="KIL58145.1"/>
    <property type="molecule type" value="Genomic_DNA"/>
</dbReference>
<dbReference type="Proteomes" id="UP000054549">
    <property type="component" value="Unassembled WGS sequence"/>
</dbReference>
<proteinExistence type="predicted"/>
<evidence type="ECO:0000313" key="3">
    <source>
        <dbReference type="EMBL" id="KIL58145.1"/>
    </source>
</evidence>
<dbReference type="Pfam" id="PF20152">
    <property type="entry name" value="DUF6534"/>
    <property type="match status" value="1"/>
</dbReference>
<dbReference type="InterPro" id="IPR045339">
    <property type="entry name" value="DUF6534"/>
</dbReference>